<accession>A0A3R7XVH0</accession>
<comment type="caution">
    <text evidence="1">The sequence shown here is derived from an EMBL/GenBank/DDBJ whole genome shotgun (WGS) entry which is preliminary data.</text>
</comment>
<dbReference type="InterPro" id="IPR036052">
    <property type="entry name" value="TrpB-like_PALP_sf"/>
</dbReference>
<dbReference type="EMBL" id="QZAB01000147">
    <property type="protein sequence ID" value="RQD89548.1"/>
    <property type="molecule type" value="Genomic_DNA"/>
</dbReference>
<reference evidence="1 2" key="1">
    <citation type="submission" date="2018-08" db="EMBL/GenBank/DDBJ databases">
        <title>The metabolism and importance of syntrophic acetate oxidation coupled to methane or sulfide production in haloalkaline environments.</title>
        <authorList>
            <person name="Timmers P.H.A."/>
            <person name="Vavourakis C.D."/>
            <person name="Sorokin D.Y."/>
            <person name="Sinninghe Damste J.S."/>
            <person name="Muyzer G."/>
            <person name="Stams A.J.M."/>
            <person name="Plugge C.M."/>
        </authorList>
    </citation>
    <scope>NUCLEOTIDE SEQUENCE [LARGE SCALE GENOMIC DNA]</scope>
    <source>
        <strain evidence="1">MSAO_Arc3</strain>
    </source>
</reference>
<keyword evidence="1" id="KW-0456">Lyase</keyword>
<evidence type="ECO:0000313" key="2">
    <source>
        <dbReference type="Proteomes" id="UP000284763"/>
    </source>
</evidence>
<organism evidence="1 2">
    <name type="scientific">Methanosalsum natronophilum</name>
    <dbReference type="NCBI Taxonomy" id="768733"/>
    <lineage>
        <taxon>Archaea</taxon>
        <taxon>Methanobacteriati</taxon>
        <taxon>Methanobacteriota</taxon>
        <taxon>Stenosarchaea group</taxon>
        <taxon>Methanomicrobia</taxon>
        <taxon>Methanosarcinales</taxon>
        <taxon>Methanosarcinaceae</taxon>
        <taxon>Methanosalsum</taxon>
    </lineage>
</organism>
<proteinExistence type="predicted"/>
<dbReference type="Proteomes" id="UP000284763">
    <property type="component" value="Unassembled WGS sequence"/>
</dbReference>
<dbReference type="GO" id="GO:0004834">
    <property type="term" value="F:tryptophan synthase activity"/>
    <property type="evidence" value="ECO:0007669"/>
    <property type="project" value="UniProtKB-EC"/>
</dbReference>
<dbReference type="AlphaFoldDB" id="A0A3R7XVH0"/>
<evidence type="ECO:0000313" key="1">
    <source>
        <dbReference type="EMBL" id="RQD89548.1"/>
    </source>
</evidence>
<dbReference type="Gene3D" id="3.40.50.1100">
    <property type="match status" value="1"/>
</dbReference>
<sequence length="69" mass="8114">MELTKIILDENEMPKSWYNILPDLPTPLDPPLNPGTNEPITFEELEPIFSTELIKQEMSNERYIRIPEE</sequence>
<feature type="non-terminal residue" evidence="1">
    <location>
        <position position="69"/>
    </location>
</feature>
<dbReference type="EC" id="4.2.1.20" evidence="1"/>
<protein>
    <submittedName>
        <fullName evidence="1">TrpB-like pyridoxal-phosphate dependent enzyme</fullName>
        <ecNumber evidence="1">4.2.1.20</ecNumber>
    </submittedName>
</protein>
<name>A0A3R7XVH0_9EURY</name>
<gene>
    <name evidence="1" type="ORF">D5R95_02135</name>
</gene>